<evidence type="ECO:0000313" key="1">
    <source>
        <dbReference type="EMBL" id="CAI9151670.1"/>
    </source>
</evidence>
<dbReference type="EMBL" id="OX459937">
    <property type="protein sequence ID" value="CAI9151670.1"/>
    <property type="molecule type" value="Genomic_DNA"/>
</dbReference>
<sequence>MLGFRTITPIAGVPGFGQGSFTSFLGSPFSVQGPSPGPGITPVWGFLKLLGDNAQLQSMAILAPTSSNFSSFCQLMEEHLKKSTEGRSMWAGTGSRAGARLGRITGARGGESLRQLE</sequence>
<proteinExistence type="predicted"/>
<protein>
    <submittedName>
        <fullName evidence="1">Uncharacterized protein</fullName>
    </submittedName>
</protein>
<gene>
    <name evidence="1" type="ORF">MRATA1EN1_LOCUS632</name>
</gene>
<name>A0ABN8XSP5_RANTA</name>
<evidence type="ECO:0000313" key="2">
    <source>
        <dbReference type="Proteomes" id="UP001176941"/>
    </source>
</evidence>
<accession>A0ABN8XSP5</accession>
<keyword evidence="2" id="KW-1185">Reference proteome</keyword>
<dbReference type="Proteomes" id="UP001176941">
    <property type="component" value="Chromosome 1"/>
</dbReference>
<organism evidence="1 2">
    <name type="scientific">Rangifer tarandus platyrhynchus</name>
    <name type="common">Svalbard reindeer</name>
    <dbReference type="NCBI Taxonomy" id="3082113"/>
    <lineage>
        <taxon>Eukaryota</taxon>
        <taxon>Metazoa</taxon>
        <taxon>Chordata</taxon>
        <taxon>Craniata</taxon>
        <taxon>Vertebrata</taxon>
        <taxon>Euteleostomi</taxon>
        <taxon>Mammalia</taxon>
        <taxon>Eutheria</taxon>
        <taxon>Laurasiatheria</taxon>
        <taxon>Artiodactyla</taxon>
        <taxon>Ruminantia</taxon>
        <taxon>Pecora</taxon>
        <taxon>Cervidae</taxon>
        <taxon>Odocoileinae</taxon>
        <taxon>Rangifer</taxon>
    </lineage>
</organism>
<reference evidence="1" key="1">
    <citation type="submission" date="2023-04" db="EMBL/GenBank/DDBJ databases">
        <authorList>
            <consortium name="ELIXIR-Norway"/>
        </authorList>
    </citation>
    <scope>NUCLEOTIDE SEQUENCE [LARGE SCALE GENOMIC DNA]</scope>
</reference>